<dbReference type="CDD" id="cd06261">
    <property type="entry name" value="TM_PBP2"/>
    <property type="match status" value="1"/>
</dbReference>
<dbReference type="PANTHER" id="PTHR32243:SF52">
    <property type="entry name" value="ABC TRANSPORTER PERMEASE PROTEIN"/>
    <property type="match status" value="1"/>
</dbReference>
<dbReference type="InterPro" id="IPR000515">
    <property type="entry name" value="MetI-like"/>
</dbReference>
<keyword evidence="11" id="KW-1185">Reference proteome</keyword>
<evidence type="ECO:0000256" key="3">
    <source>
        <dbReference type="ARBA" id="ARBA00022475"/>
    </source>
</evidence>
<feature type="transmembrane region" description="Helical" evidence="7">
    <location>
        <begin position="99"/>
        <end position="120"/>
    </location>
</feature>
<proteinExistence type="inferred from homology"/>
<evidence type="ECO:0000256" key="6">
    <source>
        <dbReference type="ARBA" id="ARBA00023136"/>
    </source>
</evidence>
<reference evidence="10 11" key="1">
    <citation type="submission" date="2020-08" db="EMBL/GenBank/DDBJ databases">
        <title>Sequencing the genomes of 1000 actinobacteria strains.</title>
        <authorList>
            <person name="Klenk H.-P."/>
        </authorList>
    </citation>
    <scope>NUCLEOTIDE SEQUENCE [LARGE SCALE GENOMIC DNA]</scope>
    <source>
        <strain evidence="10 11">DSM 45267</strain>
    </source>
</reference>
<organism evidence="10 11">
    <name type="scientific">Prauserella sediminis</name>
    <dbReference type="NCBI Taxonomy" id="577680"/>
    <lineage>
        <taxon>Bacteria</taxon>
        <taxon>Bacillati</taxon>
        <taxon>Actinomycetota</taxon>
        <taxon>Actinomycetes</taxon>
        <taxon>Pseudonocardiales</taxon>
        <taxon>Pseudonocardiaceae</taxon>
        <taxon>Prauserella</taxon>
        <taxon>Prauserella salsuginis group</taxon>
    </lineage>
</organism>
<dbReference type="InterPro" id="IPR050901">
    <property type="entry name" value="BP-dep_ABC_trans_perm"/>
</dbReference>
<dbReference type="PANTHER" id="PTHR32243">
    <property type="entry name" value="MALTOSE TRANSPORT SYSTEM PERMEASE-RELATED"/>
    <property type="match status" value="1"/>
</dbReference>
<evidence type="ECO:0000256" key="5">
    <source>
        <dbReference type="ARBA" id="ARBA00022989"/>
    </source>
</evidence>
<evidence type="ECO:0000256" key="4">
    <source>
        <dbReference type="ARBA" id="ARBA00022692"/>
    </source>
</evidence>
<dbReference type="PROSITE" id="PS50928">
    <property type="entry name" value="ABC_TM1"/>
    <property type="match status" value="1"/>
</dbReference>
<accession>A0A839XLG0</accession>
<gene>
    <name evidence="10" type="ORF">FB384_003636</name>
</gene>
<keyword evidence="4 7" id="KW-0812">Transmembrane</keyword>
<name>A0A839XLG0_9PSEU</name>
<keyword evidence="6 7" id="KW-0472">Membrane</keyword>
<dbReference type="RefSeq" id="WP_183784642.1">
    <property type="nucleotide sequence ID" value="NZ_JACIBS010000001.1"/>
</dbReference>
<evidence type="ECO:0000313" key="11">
    <source>
        <dbReference type="Proteomes" id="UP000564573"/>
    </source>
</evidence>
<dbReference type="InterPro" id="IPR035906">
    <property type="entry name" value="MetI-like_sf"/>
</dbReference>
<dbReference type="EMBL" id="JACIBS010000001">
    <property type="protein sequence ID" value="MBB3664732.1"/>
    <property type="molecule type" value="Genomic_DNA"/>
</dbReference>
<dbReference type="GO" id="GO:0005886">
    <property type="term" value="C:plasma membrane"/>
    <property type="evidence" value="ECO:0007669"/>
    <property type="project" value="UniProtKB-SubCell"/>
</dbReference>
<comment type="caution">
    <text evidence="10">The sequence shown here is derived from an EMBL/GenBank/DDBJ whole genome shotgun (WGS) entry which is preliminary data.</text>
</comment>
<evidence type="ECO:0000256" key="1">
    <source>
        <dbReference type="ARBA" id="ARBA00004651"/>
    </source>
</evidence>
<comment type="similarity">
    <text evidence="7">Belongs to the binding-protein-dependent transport system permease family.</text>
</comment>
<feature type="transmembrane region" description="Helical" evidence="7">
    <location>
        <begin position="164"/>
        <end position="186"/>
    </location>
</feature>
<feature type="region of interest" description="Disordered" evidence="8">
    <location>
        <begin position="1"/>
        <end position="29"/>
    </location>
</feature>
<dbReference type="Gene3D" id="1.10.3720.10">
    <property type="entry name" value="MetI-like"/>
    <property type="match status" value="1"/>
</dbReference>
<dbReference type="Pfam" id="PF00528">
    <property type="entry name" value="BPD_transp_1"/>
    <property type="match status" value="1"/>
</dbReference>
<feature type="transmembrane region" description="Helical" evidence="7">
    <location>
        <begin position="132"/>
        <end position="152"/>
    </location>
</feature>
<evidence type="ECO:0000313" key="10">
    <source>
        <dbReference type="EMBL" id="MBB3664732.1"/>
    </source>
</evidence>
<feature type="compositionally biased region" description="Low complexity" evidence="8">
    <location>
        <begin position="1"/>
        <end position="15"/>
    </location>
</feature>
<protein>
    <submittedName>
        <fullName evidence="10">ABC-type glycerol-3-phosphate transport system permease component</fullName>
    </submittedName>
</protein>
<evidence type="ECO:0000259" key="9">
    <source>
        <dbReference type="PROSITE" id="PS50928"/>
    </source>
</evidence>
<dbReference type="Proteomes" id="UP000564573">
    <property type="component" value="Unassembled WGS sequence"/>
</dbReference>
<keyword evidence="5 7" id="KW-1133">Transmembrane helix</keyword>
<feature type="transmembrane region" description="Helical" evidence="7">
    <location>
        <begin position="32"/>
        <end position="58"/>
    </location>
</feature>
<feature type="transmembrane region" description="Helical" evidence="7">
    <location>
        <begin position="263"/>
        <end position="285"/>
    </location>
</feature>
<feature type="transmembrane region" description="Helical" evidence="7">
    <location>
        <begin position="207"/>
        <end position="232"/>
    </location>
</feature>
<dbReference type="GO" id="GO:0055085">
    <property type="term" value="P:transmembrane transport"/>
    <property type="evidence" value="ECO:0007669"/>
    <property type="project" value="InterPro"/>
</dbReference>
<keyword evidence="3" id="KW-1003">Cell membrane</keyword>
<comment type="subcellular location">
    <subcellularLocation>
        <location evidence="1 7">Cell membrane</location>
        <topology evidence="1 7">Multi-pass membrane protein</topology>
    </subcellularLocation>
</comment>
<dbReference type="SUPFAM" id="SSF161098">
    <property type="entry name" value="MetI-like"/>
    <property type="match status" value="1"/>
</dbReference>
<evidence type="ECO:0000256" key="8">
    <source>
        <dbReference type="SAM" id="MobiDB-lite"/>
    </source>
</evidence>
<keyword evidence="2 7" id="KW-0813">Transport</keyword>
<evidence type="ECO:0000256" key="2">
    <source>
        <dbReference type="ARBA" id="ARBA00022448"/>
    </source>
</evidence>
<feature type="domain" description="ABC transmembrane type-1" evidence="9">
    <location>
        <begin position="95"/>
        <end position="285"/>
    </location>
</feature>
<sequence>MTDMAVKPEPAASVPAEPPPPRRQRRRSGWSAVGSTARVVATLAILFFVLFPIVWMALTAFKPARDAFSTSLVFTPSLENFSAVLGGASDLSGALVNSVLIGVATTVVAVPLALLAAYGFSRYRFPGHRSMLLAIVATQFIPGVAIALPFLTLFRSLGLIDTHLALVVVNLSIVVPYITWLLKGFVDGLPTEIEEAARIDGCGQVALLWRVITPLAAPGIFVSAVFSFLLAWNEFLFPTFLSRSDATTLPVALMTLVLPEGVAWGQMAAAGLLVMAPMLVMAFLVRKHFAEGMTMGAVK</sequence>
<evidence type="ECO:0000256" key="7">
    <source>
        <dbReference type="RuleBase" id="RU363032"/>
    </source>
</evidence>
<dbReference type="AlphaFoldDB" id="A0A839XLG0"/>